<organism evidence="1 2">
    <name type="scientific">Halodurantibacterium flavum</name>
    <dbReference type="NCBI Taxonomy" id="1382802"/>
    <lineage>
        <taxon>Bacteria</taxon>
        <taxon>Pseudomonadati</taxon>
        <taxon>Pseudomonadota</taxon>
        <taxon>Alphaproteobacteria</taxon>
        <taxon>Rhodobacterales</taxon>
        <taxon>Paracoccaceae</taxon>
        <taxon>Halodurantibacterium</taxon>
    </lineage>
</organism>
<reference evidence="2" key="1">
    <citation type="journal article" date="2019" name="Int. J. Syst. Evol. Microbiol.">
        <title>The Global Catalogue of Microorganisms (GCM) 10K type strain sequencing project: providing services to taxonomists for standard genome sequencing and annotation.</title>
        <authorList>
            <consortium name="The Broad Institute Genomics Platform"/>
            <consortium name="The Broad Institute Genome Sequencing Center for Infectious Disease"/>
            <person name="Wu L."/>
            <person name="Ma J."/>
        </authorList>
    </citation>
    <scope>NUCLEOTIDE SEQUENCE [LARGE SCALE GENOMIC DNA]</scope>
    <source>
        <strain evidence="2">CGMCC 4.7242</strain>
    </source>
</reference>
<keyword evidence="2" id="KW-1185">Reference proteome</keyword>
<accession>A0ABW4S8Y3</accession>
<dbReference type="Proteomes" id="UP001597353">
    <property type="component" value="Unassembled WGS sequence"/>
</dbReference>
<comment type="caution">
    <text evidence="1">The sequence shown here is derived from an EMBL/GenBank/DDBJ whole genome shotgun (WGS) entry which is preliminary data.</text>
</comment>
<evidence type="ECO:0000313" key="1">
    <source>
        <dbReference type="EMBL" id="MFD1914050.1"/>
    </source>
</evidence>
<gene>
    <name evidence="1" type="ORF">ACFSGJ_17750</name>
</gene>
<dbReference type="EMBL" id="JBHUGH010000032">
    <property type="protein sequence ID" value="MFD1914050.1"/>
    <property type="molecule type" value="Genomic_DNA"/>
</dbReference>
<sequence length="222" mass="23509">MQKRISTWTSDPRRPGRAVAIVIALVLPGCVETMPQAASASAPERVAVAGGEVVVGGPRGYCVDMDASRDDADGALIVMGGCASLVQDPALPQPERPAVLTAAVSAAGRGMKVRDSSAQFDAYFRSEAGRAALARSGRAADVAVLETFMRDGVYFLHLRDVGNLSGPGLETDYWRALVDVGDRIVTLSVLSPRTNPLTPRQGQDTLSEFVRRIIADNRGNMA</sequence>
<dbReference type="RefSeq" id="WP_390264939.1">
    <property type="nucleotide sequence ID" value="NZ_JBHUGH010000032.1"/>
</dbReference>
<name>A0ABW4S8Y3_9RHOB</name>
<protein>
    <submittedName>
        <fullName evidence="1">Uncharacterized protein</fullName>
    </submittedName>
</protein>
<evidence type="ECO:0000313" key="2">
    <source>
        <dbReference type="Proteomes" id="UP001597353"/>
    </source>
</evidence>
<proteinExistence type="predicted"/>